<dbReference type="EMBL" id="KN847320">
    <property type="protein sequence ID" value="KIW54866.1"/>
    <property type="molecule type" value="Genomic_DNA"/>
</dbReference>
<dbReference type="InterPro" id="IPR036188">
    <property type="entry name" value="FAD/NAD-bd_sf"/>
</dbReference>
<comment type="catalytic activity">
    <reaction evidence="3">
        <text>a secondary aliphatic amine + O2 + H2O = a primary amine + an aldehyde + H2O2</text>
        <dbReference type="Rhea" id="RHEA:26414"/>
        <dbReference type="ChEBI" id="CHEBI:15377"/>
        <dbReference type="ChEBI" id="CHEBI:15379"/>
        <dbReference type="ChEBI" id="CHEBI:16240"/>
        <dbReference type="ChEBI" id="CHEBI:17478"/>
        <dbReference type="ChEBI" id="CHEBI:58855"/>
        <dbReference type="ChEBI" id="CHEBI:65296"/>
        <dbReference type="EC" id="1.4.3.4"/>
    </reaction>
</comment>
<dbReference type="GO" id="GO:0097621">
    <property type="term" value="F:monoamine oxidase activity"/>
    <property type="evidence" value="ECO:0007669"/>
    <property type="project" value="UniProtKB-EC"/>
</dbReference>
<proteinExistence type="inferred from homology"/>
<dbReference type="EC" id="1.4.3.4" evidence="2"/>
<sequence length="348" mass="38655">MDTYDCIIVGAGYAGLAAAKSLKEAGKQILVLEARDRVGGLRRLFPRSPPRPTTEGKSVLHYDGKPRPYSGFIPRLTPWALLDTGLAVKRFESMADKVNLEEPWKTRDAEKLHNMTLDEWIRRRLWTRAAKDLIRVTAELIWGTSASQLSLLHCLWYTKAGVSLTVLGSIENGAQQQLIKGGAQMTGVDQNDSEGVLVHTDMASYKGRHVIFAVPPPLVLKVAFDPLLPMQKTHLLQRMPMGAYWKDVVTYRTLFWHDDGLRGECVSPDGLVSFVTDASPEDESRGVFMAFVVGKKAYLFAEMDEMAQKERVLRELIYGEPKMVDRLSGGGNASWNMDNAGGMDAQAG</sequence>
<organism evidence="5 6">
    <name type="scientific">Exophiala xenobiotica</name>
    <dbReference type="NCBI Taxonomy" id="348802"/>
    <lineage>
        <taxon>Eukaryota</taxon>
        <taxon>Fungi</taxon>
        <taxon>Dikarya</taxon>
        <taxon>Ascomycota</taxon>
        <taxon>Pezizomycotina</taxon>
        <taxon>Eurotiomycetes</taxon>
        <taxon>Chaetothyriomycetidae</taxon>
        <taxon>Chaetothyriales</taxon>
        <taxon>Herpotrichiellaceae</taxon>
        <taxon>Exophiala</taxon>
    </lineage>
</organism>
<evidence type="ECO:0000256" key="2">
    <source>
        <dbReference type="ARBA" id="ARBA00012804"/>
    </source>
</evidence>
<dbReference type="Gene3D" id="3.90.660.10">
    <property type="match status" value="1"/>
</dbReference>
<evidence type="ECO:0000313" key="6">
    <source>
        <dbReference type="Proteomes" id="UP000054342"/>
    </source>
</evidence>
<dbReference type="Proteomes" id="UP000054342">
    <property type="component" value="Unassembled WGS sequence"/>
</dbReference>
<dbReference type="PANTHER" id="PTHR43563:SF1">
    <property type="entry name" value="AMINE OXIDASE [FLAVIN-CONTAINING] B"/>
    <property type="match status" value="1"/>
</dbReference>
<evidence type="ECO:0000259" key="4">
    <source>
        <dbReference type="Pfam" id="PF01593"/>
    </source>
</evidence>
<protein>
    <recommendedName>
        <fullName evidence="2">monoamine oxidase</fullName>
        <ecNumber evidence="2">1.4.3.4</ecNumber>
    </recommendedName>
</protein>
<feature type="domain" description="Amine oxidase" evidence="4">
    <location>
        <begin position="176"/>
        <end position="316"/>
    </location>
</feature>
<dbReference type="AlphaFoldDB" id="A0A0D2BQR3"/>
<dbReference type="RefSeq" id="XP_013315450.1">
    <property type="nucleotide sequence ID" value="XM_013459996.1"/>
</dbReference>
<evidence type="ECO:0000313" key="5">
    <source>
        <dbReference type="EMBL" id="KIW54866.1"/>
    </source>
</evidence>
<dbReference type="SUPFAM" id="SSF54373">
    <property type="entry name" value="FAD-linked reductases, C-terminal domain"/>
    <property type="match status" value="1"/>
</dbReference>
<dbReference type="InterPro" id="IPR050703">
    <property type="entry name" value="Flavin_MAO"/>
</dbReference>
<evidence type="ECO:0000256" key="3">
    <source>
        <dbReference type="ARBA" id="ARBA00048448"/>
    </source>
</evidence>
<dbReference type="InterPro" id="IPR002937">
    <property type="entry name" value="Amino_oxidase"/>
</dbReference>
<dbReference type="Pfam" id="PF13450">
    <property type="entry name" value="NAD_binding_8"/>
    <property type="match status" value="1"/>
</dbReference>
<accession>A0A0D2BQR3</accession>
<comment type="similarity">
    <text evidence="1">Belongs to the flavin monoamine oxidase family.</text>
</comment>
<dbReference type="PANTHER" id="PTHR43563">
    <property type="entry name" value="AMINE OXIDASE"/>
    <property type="match status" value="1"/>
</dbReference>
<evidence type="ECO:0000256" key="1">
    <source>
        <dbReference type="ARBA" id="ARBA00005995"/>
    </source>
</evidence>
<dbReference type="Gene3D" id="3.50.50.60">
    <property type="entry name" value="FAD/NAD(P)-binding domain"/>
    <property type="match status" value="2"/>
</dbReference>
<dbReference type="Pfam" id="PF01593">
    <property type="entry name" value="Amino_oxidase"/>
    <property type="match status" value="1"/>
</dbReference>
<reference evidence="5 6" key="1">
    <citation type="submission" date="2015-01" db="EMBL/GenBank/DDBJ databases">
        <title>The Genome Sequence of Exophiala xenobiotica CBS118157.</title>
        <authorList>
            <consortium name="The Broad Institute Genomics Platform"/>
            <person name="Cuomo C."/>
            <person name="de Hoog S."/>
            <person name="Gorbushina A."/>
            <person name="Stielow B."/>
            <person name="Teixiera M."/>
            <person name="Abouelleil A."/>
            <person name="Chapman S.B."/>
            <person name="Priest M."/>
            <person name="Young S.K."/>
            <person name="Wortman J."/>
            <person name="Nusbaum C."/>
            <person name="Birren B."/>
        </authorList>
    </citation>
    <scope>NUCLEOTIDE SEQUENCE [LARGE SCALE GENOMIC DNA]</scope>
    <source>
        <strain evidence="5 6">CBS 118157</strain>
    </source>
</reference>
<dbReference type="SUPFAM" id="SSF51905">
    <property type="entry name" value="FAD/NAD(P)-binding domain"/>
    <property type="match status" value="1"/>
</dbReference>
<dbReference type="OrthoDB" id="5046242at2759"/>
<dbReference type="HOGENOM" id="CLU_797030_0_0_1"/>
<dbReference type="GeneID" id="25329106"/>
<name>A0A0D2BQR3_9EURO</name>
<keyword evidence="6" id="KW-1185">Reference proteome</keyword>
<dbReference type="STRING" id="348802.A0A0D2BQR3"/>
<dbReference type="Gene3D" id="1.10.405.10">
    <property type="entry name" value="Guanine Nucleotide Dissociation Inhibitor, domain 1"/>
    <property type="match status" value="1"/>
</dbReference>
<gene>
    <name evidence="5" type="ORF">PV05_07198</name>
</gene>